<dbReference type="EMBL" id="CP023039">
    <property type="protein sequence ID" value="AXY24132.1"/>
    <property type="molecule type" value="Genomic_DNA"/>
</dbReference>
<dbReference type="Proteomes" id="UP000264120">
    <property type="component" value="Plasmid unnamed3"/>
</dbReference>
<name>A0A347WGY9_9PROT</name>
<organism evidence="2 3">
    <name type="scientific">Komagataeibacter saccharivorans</name>
    <dbReference type="NCBI Taxonomy" id="265959"/>
    <lineage>
        <taxon>Bacteria</taxon>
        <taxon>Pseudomonadati</taxon>
        <taxon>Pseudomonadota</taxon>
        <taxon>Alphaproteobacteria</taxon>
        <taxon>Acetobacterales</taxon>
        <taxon>Acetobacteraceae</taxon>
        <taxon>Komagataeibacter</taxon>
    </lineage>
</organism>
<dbReference type="KEGG" id="ksc:CD178_03388"/>
<keyword evidence="2" id="KW-0614">Plasmid</keyword>
<protein>
    <submittedName>
        <fullName evidence="2">Uncharacterized protein</fullName>
    </submittedName>
</protein>
<accession>A0A347WGY9</accession>
<reference evidence="2 3" key="1">
    <citation type="submission" date="2017-08" db="EMBL/GenBank/DDBJ databases">
        <title>Complete genome sequence of Gluconacetobacter saccharivorans CV1 isolated from Fermented Vinegar.</title>
        <authorList>
            <person name="Kim S.-Y."/>
        </authorList>
    </citation>
    <scope>NUCLEOTIDE SEQUENCE [LARGE SCALE GENOMIC DNA]</scope>
    <source>
        <strain evidence="2 3">CV1</strain>
        <plasmid evidence="2 3">unnamed3</plasmid>
    </source>
</reference>
<dbReference type="AlphaFoldDB" id="A0A347WGY9"/>
<proteinExistence type="predicted"/>
<evidence type="ECO:0000313" key="2">
    <source>
        <dbReference type="EMBL" id="AXY24132.1"/>
    </source>
</evidence>
<keyword evidence="3" id="KW-1185">Reference proteome</keyword>
<sequence>MRNSKRAERTNKRQLNTIKKASDTLRTARYGDVLLDHILPGCGAASARDGDGSGGDGGVFLSHILPPGKTVARTGSQDRSGLSKPVGLRLTRGNALRQAQDGKGAARVAKPRSGAEGRLGALAGTLSH</sequence>
<feature type="region of interest" description="Disordered" evidence="1">
    <location>
        <begin position="97"/>
        <end position="128"/>
    </location>
</feature>
<gene>
    <name evidence="2" type="ORF">CD178_03388</name>
</gene>
<evidence type="ECO:0000313" key="3">
    <source>
        <dbReference type="Proteomes" id="UP000264120"/>
    </source>
</evidence>
<geneLocation type="plasmid" evidence="2 3">
    <name>unnamed3</name>
</geneLocation>
<evidence type="ECO:0000256" key="1">
    <source>
        <dbReference type="SAM" id="MobiDB-lite"/>
    </source>
</evidence>